<evidence type="ECO:0000313" key="3">
    <source>
        <dbReference type="EMBL" id="JAD05241.1"/>
    </source>
</evidence>
<feature type="signal peptide" evidence="1">
    <location>
        <begin position="1"/>
        <end position="28"/>
    </location>
</feature>
<accession>A0A0A1X310</accession>
<dbReference type="Pfam" id="PF01607">
    <property type="entry name" value="CBM_14"/>
    <property type="match status" value="1"/>
</dbReference>
<dbReference type="SUPFAM" id="SSF57625">
    <property type="entry name" value="Invertebrate chitin-binding proteins"/>
    <property type="match status" value="1"/>
</dbReference>
<gene>
    <name evidence="3" type="primary">Cht3_3</name>
    <name evidence="3" type="ORF">g.6479</name>
</gene>
<feature type="chain" id="PRO_5001983058" evidence="1">
    <location>
        <begin position="29"/>
        <end position="173"/>
    </location>
</feature>
<reference evidence="3" key="1">
    <citation type="submission" date="2014-11" db="EMBL/GenBank/DDBJ databases">
        <authorList>
            <person name="Geib S."/>
        </authorList>
    </citation>
    <scope>NUCLEOTIDE SEQUENCE</scope>
</reference>
<dbReference type="GO" id="GO:0008061">
    <property type="term" value="F:chitin binding"/>
    <property type="evidence" value="ECO:0007669"/>
    <property type="project" value="InterPro"/>
</dbReference>
<evidence type="ECO:0000256" key="1">
    <source>
        <dbReference type="SAM" id="SignalP"/>
    </source>
</evidence>
<sequence length="173" mass="19329">MFRLHKYFTCKLAIFAVITVQLLVLMQAREISQCESQTGYIPNMDPICQTTYSQVYCDGADSAYCTESNCLDEYECTTTQNTAATKPPTKIPAPAPPVTTTLIPPTTASTTIRTAVVRENCRVNKNLIEPYPGSCRYYYHCVNGYFGIGDCGNYMFFDAISKKCTNRKPTSCQ</sequence>
<dbReference type="GO" id="GO:0005576">
    <property type="term" value="C:extracellular region"/>
    <property type="evidence" value="ECO:0007669"/>
    <property type="project" value="InterPro"/>
</dbReference>
<keyword evidence="1" id="KW-0732">Signal</keyword>
<dbReference type="EMBL" id="GBXI01009051">
    <property type="protein sequence ID" value="JAD05241.1"/>
    <property type="molecule type" value="Transcribed_RNA"/>
</dbReference>
<reference evidence="3" key="2">
    <citation type="journal article" date="2015" name="Gigascience">
        <title>Reconstructing a comprehensive transcriptome assembly of a white-pupal translocated strain of the pest fruit fly Bactrocera cucurbitae.</title>
        <authorList>
            <person name="Sim S.B."/>
            <person name="Calla B."/>
            <person name="Hall B."/>
            <person name="DeRego T."/>
            <person name="Geib S.M."/>
        </authorList>
    </citation>
    <scope>NUCLEOTIDE SEQUENCE</scope>
</reference>
<dbReference type="InterPro" id="IPR036508">
    <property type="entry name" value="Chitin-bd_dom_sf"/>
</dbReference>
<dbReference type="PROSITE" id="PS50940">
    <property type="entry name" value="CHIT_BIND_II"/>
    <property type="match status" value="1"/>
</dbReference>
<dbReference type="AlphaFoldDB" id="A0A0A1X310"/>
<protein>
    <submittedName>
        <fullName evidence="3">Probable chitinase 3</fullName>
    </submittedName>
</protein>
<dbReference type="InterPro" id="IPR002557">
    <property type="entry name" value="Chitin-bd_dom"/>
</dbReference>
<feature type="domain" description="Chitin-binding type-2" evidence="2">
    <location>
        <begin position="118"/>
        <end position="173"/>
    </location>
</feature>
<organism evidence="3">
    <name type="scientific">Zeugodacus cucurbitae</name>
    <name type="common">Melon fruit fly</name>
    <name type="synonym">Bactrocera cucurbitae</name>
    <dbReference type="NCBI Taxonomy" id="28588"/>
    <lineage>
        <taxon>Eukaryota</taxon>
        <taxon>Metazoa</taxon>
        <taxon>Ecdysozoa</taxon>
        <taxon>Arthropoda</taxon>
        <taxon>Hexapoda</taxon>
        <taxon>Insecta</taxon>
        <taxon>Pterygota</taxon>
        <taxon>Neoptera</taxon>
        <taxon>Endopterygota</taxon>
        <taxon>Diptera</taxon>
        <taxon>Brachycera</taxon>
        <taxon>Muscomorpha</taxon>
        <taxon>Tephritoidea</taxon>
        <taxon>Tephritidae</taxon>
        <taxon>Zeugodacus</taxon>
        <taxon>Zeugodacus</taxon>
    </lineage>
</organism>
<name>A0A0A1X310_ZEUCU</name>
<dbReference type="Gene3D" id="2.170.140.10">
    <property type="entry name" value="Chitin binding domain"/>
    <property type="match status" value="1"/>
</dbReference>
<evidence type="ECO:0000259" key="2">
    <source>
        <dbReference type="PROSITE" id="PS50940"/>
    </source>
</evidence>
<proteinExistence type="predicted"/>